<reference evidence="3" key="1">
    <citation type="submission" date="2014-12" db="EMBL/GenBank/DDBJ databases">
        <title>Insight into the proteome of Arion vulgaris.</title>
        <authorList>
            <person name="Aradska J."/>
            <person name="Bulat T."/>
            <person name="Smidak R."/>
            <person name="Sarate P."/>
            <person name="Gangsoo J."/>
            <person name="Sialana F."/>
            <person name="Bilban M."/>
            <person name="Lubec G."/>
        </authorList>
    </citation>
    <scope>NUCLEOTIDE SEQUENCE</scope>
    <source>
        <tissue evidence="3">Skin</tissue>
    </source>
</reference>
<protein>
    <submittedName>
        <fullName evidence="3">Uncharacterized protein</fullName>
    </submittedName>
</protein>
<keyword evidence="1" id="KW-0175">Coiled coil</keyword>
<dbReference type="AlphaFoldDB" id="A0A0B7AS32"/>
<evidence type="ECO:0000313" key="4">
    <source>
        <dbReference type="EMBL" id="CEK82792.1"/>
    </source>
</evidence>
<gene>
    <name evidence="3" type="primary">ORF133553</name>
    <name evidence="4" type="synonym">ORF133556</name>
</gene>
<dbReference type="EMBL" id="HACG01035926">
    <property type="protein sequence ID" value="CEK82791.1"/>
    <property type="molecule type" value="Transcribed_RNA"/>
</dbReference>
<dbReference type="GO" id="GO:0005777">
    <property type="term" value="C:peroxisome"/>
    <property type="evidence" value="ECO:0007669"/>
    <property type="project" value="TreeGrafter"/>
</dbReference>
<dbReference type="PANTHER" id="PTHR21623">
    <property type="entry name" value="SPERIOLIN-BINDING FACTOR"/>
    <property type="match status" value="1"/>
</dbReference>
<feature type="coiled-coil region" evidence="1">
    <location>
        <begin position="157"/>
        <end position="322"/>
    </location>
</feature>
<sequence length="373" mass="43046">MATLYYRPYTSEPIKEGELPTFDAVESILPEYQYIFVDPNQDTARSNKSKPPPPPSRHINPADRLAYTQTAATREPLDLDQTHMSVLDHQMHDLDNYRTAVQKMGHDILSLRTQVRTLEGENSKLRIDVNHYDDNKKLLIDAADLDSLARPELQARYASLRQKLAAQTTDLKDYKTRVQKLQNELIKKNDKEKDYLRMSHAHSSQQELLKRLQDKVQKVRKLEETCKKQEKVIEKLEAVLYKIKDKSVGQKGAGNAMSEANEVLAEENKRLREQMDDMKDQLLRAGMAGGEDLEKLELYQALERAEGRIMSLEKQLQENARNWGRERADMSIRMNEAEHGFGRSGGMILHDYPVLDTYNKPFSVPSRLDPLLR</sequence>
<accession>A0A0B7AS32</accession>
<evidence type="ECO:0000256" key="2">
    <source>
        <dbReference type="SAM" id="MobiDB-lite"/>
    </source>
</evidence>
<feature type="region of interest" description="Disordered" evidence="2">
    <location>
        <begin position="39"/>
        <end position="61"/>
    </location>
</feature>
<name>A0A0B7AS32_9EUPU</name>
<organism evidence="3">
    <name type="scientific">Arion vulgaris</name>
    <dbReference type="NCBI Taxonomy" id="1028688"/>
    <lineage>
        <taxon>Eukaryota</taxon>
        <taxon>Metazoa</taxon>
        <taxon>Spiralia</taxon>
        <taxon>Lophotrochozoa</taxon>
        <taxon>Mollusca</taxon>
        <taxon>Gastropoda</taxon>
        <taxon>Heterobranchia</taxon>
        <taxon>Euthyneura</taxon>
        <taxon>Panpulmonata</taxon>
        <taxon>Eupulmonata</taxon>
        <taxon>Stylommatophora</taxon>
        <taxon>Helicina</taxon>
        <taxon>Arionoidea</taxon>
        <taxon>Arionidae</taxon>
        <taxon>Arion</taxon>
    </lineage>
</organism>
<dbReference type="PANTHER" id="PTHR21623:SF2">
    <property type="entry name" value="COILED-COIL DOMAIN-CONTAINING PROTEIN 33"/>
    <property type="match status" value="1"/>
</dbReference>
<dbReference type="EMBL" id="HACG01035927">
    <property type="protein sequence ID" value="CEK82792.1"/>
    <property type="molecule type" value="Transcribed_RNA"/>
</dbReference>
<dbReference type="InterPro" id="IPR039889">
    <property type="entry name" value="CCD33"/>
</dbReference>
<evidence type="ECO:0000313" key="3">
    <source>
        <dbReference type="EMBL" id="CEK82791.1"/>
    </source>
</evidence>
<proteinExistence type="predicted"/>
<evidence type="ECO:0000256" key="1">
    <source>
        <dbReference type="SAM" id="Coils"/>
    </source>
</evidence>